<dbReference type="Pfam" id="PF25601">
    <property type="entry name" value="AAA_lid_14"/>
    <property type="match status" value="1"/>
</dbReference>
<evidence type="ECO:0000256" key="4">
    <source>
        <dbReference type="ARBA" id="ARBA00022741"/>
    </source>
</evidence>
<dbReference type="CDD" id="cd00009">
    <property type="entry name" value="AAA"/>
    <property type="match status" value="1"/>
</dbReference>
<evidence type="ECO:0000256" key="3">
    <source>
        <dbReference type="ARBA" id="ARBA00022553"/>
    </source>
</evidence>
<keyword evidence="10" id="KW-0804">Transcription</keyword>
<dbReference type="PANTHER" id="PTHR32071">
    <property type="entry name" value="TRANSCRIPTIONAL REGULATORY PROTEIN"/>
    <property type="match status" value="1"/>
</dbReference>
<dbReference type="PROSITE" id="PS00676">
    <property type="entry name" value="SIGMA54_INTERACT_2"/>
    <property type="match status" value="1"/>
</dbReference>
<dbReference type="SUPFAM" id="SSF52172">
    <property type="entry name" value="CheY-like"/>
    <property type="match status" value="1"/>
</dbReference>
<dbReference type="Pfam" id="PF00158">
    <property type="entry name" value="Sigma54_activat"/>
    <property type="match status" value="1"/>
</dbReference>
<comment type="caution">
    <text evidence="14">The sequence shown here is derived from an EMBL/GenBank/DDBJ whole genome shotgun (WGS) entry which is preliminary data.</text>
</comment>
<evidence type="ECO:0000259" key="12">
    <source>
        <dbReference type="PROSITE" id="PS50045"/>
    </source>
</evidence>
<keyword evidence="6" id="KW-0902">Two-component regulatory system</keyword>
<dbReference type="SMART" id="SM00448">
    <property type="entry name" value="REC"/>
    <property type="match status" value="1"/>
</dbReference>
<gene>
    <name evidence="14" type="ORF">FL622_07905</name>
</gene>
<dbReference type="GO" id="GO:0005737">
    <property type="term" value="C:cytoplasm"/>
    <property type="evidence" value="ECO:0007669"/>
    <property type="project" value="UniProtKB-SubCell"/>
</dbReference>
<dbReference type="InterPro" id="IPR025662">
    <property type="entry name" value="Sigma_54_int_dom_ATP-bd_1"/>
</dbReference>
<dbReference type="PANTHER" id="PTHR32071:SF113">
    <property type="entry name" value="ALGINATE BIOSYNTHESIS TRANSCRIPTIONAL REGULATORY PROTEIN ALGB"/>
    <property type="match status" value="1"/>
</dbReference>
<evidence type="ECO:0000256" key="2">
    <source>
        <dbReference type="ARBA" id="ARBA00022490"/>
    </source>
</evidence>
<dbReference type="FunFam" id="3.40.50.2300:FF:000018">
    <property type="entry name" value="DNA-binding transcriptional regulator NtrC"/>
    <property type="match status" value="1"/>
</dbReference>
<keyword evidence="3 11" id="KW-0597">Phosphoprotein</keyword>
<dbReference type="PROSITE" id="PS50045">
    <property type="entry name" value="SIGMA54_INTERACT_4"/>
    <property type="match status" value="1"/>
</dbReference>
<dbReference type="InterPro" id="IPR002078">
    <property type="entry name" value="Sigma_54_int"/>
</dbReference>
<evidence type="ECO:0000256" key="10">
    <source>
        <dbReference type="ARBA" id="ARBA00023163"/>
    </source>
</evidence>
<sequence>MAHILVVDDEKNYRAVLAHLLEDAGHRVSTADNPFAGLELLGRESVALILSDLRMPRMDGLAFLEEVRREVGDVPFVVLTAFATVETALTAMKAGAFDYLLKPCKNDEILLVVEKALEDARLRKENQALRRQLERSGERELLGESPAIRKLLADIGRVAPARASVLITGESGTGKELVARTLHRAGPRAKGPLVTINCAALTESLLESELFGHERGAFTGAVERKRGLLEVADGGTLFLDEIGEFPLALQPKLLRALQERKFRRVGGTAEIESDVRIVAATNRELPTVIAAGAFREDLYYRLNVVTLEVPPLRRRSEDIPLLALHFLQHFGDELGRRIGAIAPEALAILQAHPWPGNVRELRNIIERGALFCAGETLRPEDLPESLSGRAVESVATDLPEMGRPLPELLDEMEERLIRLALVRARGVQAQAAELLGVSRSNLQYKLKKYGMGSEE</sequence>
<dbReference type="PROSITE" id="PS00688">
    <property type="entry name" value="SIGMA54_INTERACT_3"/>
    <property type="match status" value="1"/>
</dbReference>
<proteinExistence type="predicted"/>
<keyword evidence="9" id="KW-0010">Activator</keyword>
<dbReference type="FunFam" id="3.40.50.300:FF:000006">
    <property type="entry name" value="DNA-binding transcriptional regulator NtrC"/>
    <property type="match status" value="1"/>
</dbReference>
<dbReference type="GO" id="GO:0000160">
    <property type="term" value="P:phosphorelay signal transduction system"/>
    <property type="evidence" value="ECO:0007669"/>
    <property type="project" value="UniProtKB-KW"/>
</dbReference>
<comment type="subcellular location">
    <subcellularLocation>
        <location evidence="1">Cytoplasm</location>
    </subcellularLocation>
</comment>
<dbReference type="SUPFAM" id="SSF52540">
    <property type="entry name" value="P-loop containing nucleoside triphosphate hydrolases"/>
    <property type="match status" value="1"/>
</dbReference>
<evidence type="ECO:0000256" key="1">
    <source>
        <dbReference type="ARBA" id="ARBA00004496"/>
    </source>
</evidence>
<dbReference type="Pfam" id="PF02954">
    <property type="entry name" value="HTH_8"/>
    <property type="match status" value="1"/>
</dbReference>
<keyword evidence="15" id="KW-1185">Reference proteome</keyword>
<dbReference type="GO" id="GO:0005524">
    <property type="term" value="F:ATP binding"/>
    <property type="evidence" value="ECO:0007669"/>
    <property type="project" value="UniProtKB-KW"/>
</dbReference>
<dbReference type="SMART" id="SM00382">
    <property type="entry name" value="AAA"/>
    <property type="match status" value="1"/>
</dbReference>
<dbReference type="GO" id="GO:0006355">
    <property type="term" value="P:regulation of DNA-templated transcription"/>
    <property type="evidence" value="ECO:0007669"/>
    <property type="project" value="InterPro"/>
</dbReference>
<dbReference type="AlphaFoldDB" id="A0A550JH24"/>
<dbReference type="RefSeq" id="WP_092057537.1">
    <property type="nucleotide sequence ID" value="NZ_FOJJ01000034.1"/>
</dbReference>
<evidence type="ECO:0000256" key="7">
    <source>
        <dbReference type="ARBA" id="ARBA00023015"/>
    </source>
</evidence>
<dbReference type="Proteomes" id="UP000317155">
    <property type="component" value="Unassembled WGS sequence"/>
</dbReference>
<evidence type="ECO:0000256" key="11">
    <source>
        <dbReference type="PROSITE-ProRule" id="PRU00169"/>
    </source>
</evidence>
<dbReference type="InterPro" id="IPR003593">
    <property type="entry name" value="AAA+_ATPase"/>
</dbReference>
<dbReference type="InterPro" id="IPR027417">
    <property type="entry name" value="P-loop_NTPase"/>
</dbReference>
<dbReference type="FunFam" id="1.10.8.60:FF:000014">
    <property type="entry name" value="DNA-binding transcriptional regulator NtrC"/>
    <property type="match status" value="1"/>
</dbReference>
<dbReference type="Gene3D" id="3.40.50.2300">
    <property type="match status" value="1"/>
</dbReference>
<dbReference type="InterPro" id="IPR058031">
    <property type="entry name" value="AAA_lid_NorR"/>
</dbReference>
<evidence type="ECO:0000256" key="9">
    <source>
        <dbReference type="ARBA" id="ARBA00023159"/>
    </source>
</evidence>
<keyword evidence="2" id="KW-0963">Cytoplasm</keyword>
<accession>A0A550JH24</accession>
<evidence type="ECO:0000256" key="8">
    <source>
        <dbReference type="ARBA" id="ARBA00023125"/>
    </source>
</evidence>
<keyword evidence="4" id="KW-0547">Nucleotide-binding</keyword>
<evidence type="ECO:0000256" key="5">
    <source>
        <dbReference type="ARBA" id="ARBA00022840"/>
    </source>
</evidence>
<protein>
    <submittedName>
        <fullName evidence="14">Sigma-54-dependent Fis family transcriptional regulator</fullName>
    </submittedName>
</protein>
<feature type="domain" description="Sigma-54 factor interaction" evidence="12">
    <location>
        <begin position="141"/>
        <end position="370"/>
    </location>
</feature>
<dbReference type="SUPFAM" id="SSF46689">
    <property type="entry name" value="Homeodomain-like"/>
    <property type="match status" value="1"/>
</dbReference>
<keyword evidence="8" id="KW-0238">DNA-binding</keyword>
<dbReference type="PROSITE" id="PS00675">
    <property type="entry name" value="SIGMA54_INTERACT_1"/>
    <property type="match status" value="1"/>
</dbReference>
<organism evidence="14 15">
    <name type="scientific">Trichloromonas acetexigens</name>
    <dbReference type="NCBI Taxonomy" id="38815"/>
    <lineage>
        <taxon>Bacteria</taxon>
        <taxon>Pseudomonadati</taxon>
        <taxon>Thermodesulfobacteriota</taxon>
        <taxon>Desulfuromonadia</taxon>
        <taxon>Desulfuromonadales</taxon>
        <taxon>Trichloromonadaceae</taxon>
        <taxon>Trichloromonas</taxon>
    </lineage>
</organism>
<dbReference type="OrthoDB" id="9814761at2"/>
<evidence type="ECO:0000256" key="6">
    <source>
        <dbReference type="ARBA" id="ARBA00023012"/>
    </source>
</evidence>
<dbReference type="EMBL" id="VJVV01000004">
    <property type="protein sequence ID" value="TRO82492.1"/>
    <property type="molecule type" value="Genomic_DNA"/>
</dbReference>
<evidence type="ECO:0000313" key="14">
    <source>
        <dbReference type="EMBL" id="TRO82492.1"/>
    </source>
</evidence>
<dbReference type="PRINTS" id="PR01590">
    <property type="entry name" value="HTHFIS"/>
</dbReference>
<dbReference type="InterPro" id="IPR011006">
    <property type="entry name" value="CheY-like_superfamily"/>
</dbReference>
<keyword evidence="5" id="KW-0067">ATP-binding</keyword>
<dbReference type="Gene3D" id="1.10.8.60">
    <property type="match status" value="1"/>
</dbReference>
<dbReference type="Gene3D" id="1.10.10.60">
    <property type="entry name" value="Homeodomain-like"/>
    <property type="match status" value="1"/>
</dbReference>
<feature type="domain" description="Response regulatory" evidence="13">
    <location>
        <begin position="3"/>
        <end position="117"/>
    </location>
</feature>
<dbReference type="InterPro" id="IPR009057">
    <property type="entry name" value="Homeodomain-like_sf"/>
</dbReference>
<dbReference type="Pfam" id="PF00072">
    <property type="entry name" value="Response_reg"/>
    <property type="match status" value="1"/>
</dbReference>
<dbReference type="InterPro" id="IPR025943">
    <property type="entry name" value="Sigma_54_int_dom_ATP-bd_2"/>
</dbReference>
<reference evidence="14 15" key="1">
    <citation type="submission" date="2019-07" db="EMBL/GenBank/DDBJ databases">
        <title>Insights of Desulfuromonas acetexigens electromicrobiology.</title>
        <authorList>
            <person name="Katuri K."/>
            <person name="Sapireddy V."/>
            <person name="Shaw D.R."/>
            <person name="Saikaly P."/>
        </authorList>
    </citation>
    <scope>NUCLEOTIDE SEQUENCE [LARGE SCALE GENOMIC DNA]</scope>
    <source>
        <strain evidence="14 15">2873</strain>
    </source>
</reference>
<dbReference type="Gene3D" id="3.40.50.300">
    <property type="entry name" value="P-loop containing nucleotide triphosphate hydrolases"/>
    <property type="match status" value="1"/>
</dbReference>
<dbReference type="PROSITE" id="PS50110">
    <property type="entry name" value="RESPONSE_REGULATORY"/>
    <property type="match status" value="1"/>
</dbReference>
<evidence type="ECO:0000259" key="13">
    <source>
        <dbReference type="PROSITE" id="PS50110"/>
    </source>
</evidence>
<feature type="modified residue" description="4-aspartylphosphate" evidence="11">
    <location>
        <position position="52"/>
    </location>
</feature>
<dbReference type="GO" id="GO:0043565">
    <property type="term" value="F:sequence-specific DNA binding"/>
    <property type="evidence" value="ECO:0007669"/>
    <property type="project" value="InterPro"/>
</dbReference>
<name>A0A550JH24_9BACT</name>
<dbReference type="InterPro" id="IPR025944">
    <property type="entry name" value="Sigma_54_int_dom_CS"/>
</dbReference>
<dbReference type="InterPro" id="IPR002197">
    <property type="entry name" value="HTH_Fis"/>
</dbReference>
<evidence type="ECO:0000313" key="15">
    <source>
        <dbReference type="Proteomes" id="UP000317155"/>
    </source>
</evidence>
<keyword evidence="7" id="KW-0805">Transcription regulation</keyword>
<dbReference type="InterPro" id="IPR001789">
    <property type="entry name" value="Sig_transdc_resp-reg_receiver"/>
</dbReference>